<name>A0A517DY97_9FIRM</name>
<dbReference type="InterPro" id="IPR000160">
    <property type="entry name" value="GGDEF_dom"/>
</dbReference>
<proteinExistence type="predicted"/>
<dbReference type="InterPro" id="IPR029787">
    <property type="entry name" value="Nucleotide_cyclase"/>
</dbReference>
<keyword evidence="4" id="KW-1185">Reference proteome</keyword>
<gene>
    <name evidence="3" type="ORF">SPTER_37550</name>
</gene>
<dbReference type="NCBIfam" id="TIGR00254">
    <property type="entry name" value="GGDEF"/>
    <property type="match status" value="1"/>
</dbReference>
<dbReference type="InterPro" id="IPR024478">
    <property type="entry name" value="HlyB_4HB_MCP"/>
</dbReference>
<dbReference type="Pfam" id="PF12729">
    <property type="entry name" value="4HB_MCP_1"/>
    <property type="match status" value="1"/>
</dbReference>
<dbReference type="KEGG" id="sted:SPTER_37550"/>
<dbReference type="Gene3D" id="3.30.70.270">
    <property type="match status" value="1"/>
</dbReference>
<dbReference type="EMBL" id="CP036259">
    <property type="protein sequence ID" value="QDR82330.1"/>
    <property type="molecule type" value="Genomic_DNA"/>
</dbReference>
<dbReference type="AlphaFoldDB" id="A0A517DY97"/>
<evidence type="ECO:0000259" key="2">
    <source>
        <dbReference type="PROSITE" id="PS50887"/>
    </source>
</evidence>
<dbReference type="SUPFAM" id="SSF55073">
    <property type="entry name" value="Nucleotide cyclase"/>
    <property type="match status" value="1"/>
</dbReference>
<dbReference type="PANTHER" id="PTHR46663:SF2">
    <property type="entry name" value="GGDEF DOMAIN-CONTAINING PROTEIN"/>
    <property type="match status" value="1"/>
</dbReference>
<accession>A0A517DY97</accession>
<evidence type="ECO:0000313" key="4">
    <source>
        <dbReference type="Proteomes" id="UP000320776"/>
    </source>
</evidence>
<feature type="transmembrane region" description="Helical" evidence="1">
    <location>
        <begin position="186"/>
        <end position="209"/>
    </location>
</feature>
<dbReference type="PANTHER" id="PTHR46663">
    <property type="entry name" value="DIGUANYLATE CYCLASE DGCT-RELATED"/>
    <property type="match status" value="1"/>
</dbReference>
<feature type="domain" description="GGDEF" evidence="2">
    <location>
        <begin position="269"/>
        <end position="401"/>
    </location>
</feature>
<keyword evidence="1" id="KW-0812">Transmembrane</keyword>
<evidence type="ECO:0000313" key="3">
    <source>
        <dbReference type="EMBL" id="QDR82330.1"/>
    </source>
</evidence>
<dbReference type="Proteomes" id="UP000320776">
    <property type="component" value="Chromosome"/>
</dbReference>
<dbReference type="RefSeq" id="WP_170233322.1">
    <property type="nucleotide sequence ID" value="NZ_CP036259.1"/>
</dbReference>
<keyword evidence="1" id="KW-1133">Transmembrane helix</keyword>
<dbReference type="Pfam" id="PF00990">
    <property type="entry name" value="GGDEF"/>
    <property type="match status" value="1"/>
</dbReference>
<dbReference type="SMART" id="SM00267">
    <property type="entry name" value="GGDEF"/>
    <property type="match status" value="1"/>
</dbReference>
<dbReference type="CDD" id="cd01949">
    <property type="entry name" value="GGDEF"/>
    <property type="match status" value="1"/>
</dbReference>
<reference evidence="3 4" key="1">
    <citation type="submission" date="2019-02" db="EMBL/GenBank/DDBJ databases">
        <title>Closed genome of Sporomusa termitida DSM 4440.</title>
        <authorList>
            <person name="Poehlein A."/>
            <person name="Daniel R."/>
        </authorList>
    </citation>
    <scope>NUCLEOTIDE SEQUENCE [LARGE SCALE GENOMIC DNA]</scope>
    <source>
        <strain evidence="3 4">DSM 4440</strain>
    </source>
</reference>
<dbReference type="InterPro" id="IPR052163">
    <property type="entry name" value="DGC-Regulatory_Protein"/>
</dbReference>
<organism evidence="3 4">
    <name type="scientific">Sporomusa termitida</name>
    <dbReference type="NCBI Taxonomy" id="2377"/>
    <lineage>
        <taxon>Bacteria</taxon>
        <taxon>Bacillati</taxon>
        <taxon>Bacillota</taxon>
        <taxon>Negativicutes</taxon>
        <taxon>Selenomonadales</taxon>
        <taxon>Sporomusaceae</taxon>
        <taxon>Sporomusa</taxon>
    </lineage>
</organism>
<sequence length="404" mass="45462">MKSSKFILLLLFCSVISIILYSQRFFTAELLTIESNIEVVQNRHIKHSRMVVDIQTKINKVPLLLWKYMLADSGEKKAYFSKQLTEQIGEIETEQLVTFNKDSEEMILYSYVQKNWLDYKNFVIKTMAADKNNEPLLALEALTASLIYLERVNDSMKMIVDFHQNDVSQKTANVAAIATSSKHNAFVFSFIAVAVFLFVVFIAFGKIILTEKQLRKQVLALAEKNALLAEKNLRIRQLAYEDNLTGLANRYAFQSALAKELSAAWLNNSAGAVVFLDIDDFKQVNDRYGHAVGDELLATIGTRIKSLLDPEISFGARFGGDEFALFFRNITAAGIVPVLDTFLNVVFIPAEIQGITLHPKASIGVAFYPRQDTDTAGLLKKADIAMYQAKGKKNAYVLYDDSMQ</sequence>
<keyword evidence="1" id="KW-0472">Membrane</keyword>
<evidence type="ECO:0000256" key="1">
    <source>
        <dbReference type="SAM" id="Phobius"/>
    </source>
</evidence>
<protein>
    <submittedName>
        <fullName evidence="3">GGDEF: diguanylate cyclase (GGDEF) domain protein</fullName>
    </submittedName>
</protein>
<dbReference type="InterPro" id="IPR043128">
    <property type="entry name" value="Rev_trsase/Diguanyl_cyclase"/>
</dbReference>
<dbReference type="PROSITE" id="PS50887">
    <property type="entry name" value="GGDEF"/>
    <property type="match status" value="1"/>
</dbReference>